<keyword evidence="2" id="KW-1185">Reference proteome</keyword>
<name>A0A1M6AGU6_9PROT</name>
<evidence type="ECO:0000313" key="1">
    <source>
        <dbReference type="EMBL" id="SHI35709.1"/>
    </source>
</evidence>
<dbReference type="AlphaFoldDB" id="A0A1M6AGU6"/>
<dbReference type="RefSeq" id="WP_175562525.1">
    <property type="nucleotide sequence ID" value="NZ_FQZF01000002.1"/>
</dbReference>
<sequence length="48" mass="5224">MFRRPLLLLVLLLIGALVAALLAVGAFPPGVTQQPVERVLPNERFGTR</sequence>
<reference evidence="1 2" key="1">
    <citation type="submission" date="2016-11" db="EMBL/GenBank/DDBJ databases">
        <authorList>
            <person name="Jaros S."/>
            <person name="Januszkiewicz K."/>
            <person name="Wedrychowicz H."/>
        </authorList>
    </citation>
    <scope>NUCLEOTIDE SEQUENCE [LARGE SCALE GENOMIC DNA]</scope>
    <source>
        <strain evidence="1 2">DSM 14916</strain>
    </source>
</reference>
<accession>A0A1M6AGU6</accession>
<dbReference type="STRING" id="198092.SAMN02745194_00122"/>
<proteinExistence type="predicted"/>
<dbReference type="EMBL" id="FQZF01000002">
    <property type="protein sequence ID" value="SHI35709.1"/>
    <property type="molecule type" value="Genomic_DNA"/>
</dbReference>
<evidence type="ECO:0000313" key="2">
    <source>
        <dbReference type="Proteomes" id="UP000184387"/>
    </source>
</evidence>
<dbReference type="Proteomes" id="UP000184387">
    <property type="component" value="Unassembled WGS sequence"/>
</dbReference>
<protein>
    <submittedName>
        <fullName evidence="1">Uncharacterized protein</fullName>
    </submittedName>
</protein>
<gene>
    <name evidence="1" type="ORF">SAMN02745194_00122</name>
</gene>
<organism evidence="1 2">
    <name type="scientific">Muricoccus roseus</name>
    <dbReference type="NCBI Taxonomy" id="198092"/>
    <lineage>
        <taxon>Bacteria</taxon>
        <taxon>Pseudomonadati</taxon>
        <taxon>Pseudomonadota</taxon>
        <taxon>Alphaproteobacteria</taxon>
        <taxon>Acetobacterales</taxon>
        <taxon>Roseomonadaceae</taxon>
        <taxon>Muricoccus</taxon>
    </lineage>
</organism>